<reference evidence="5 6" key="1">
    <citation type="submission" date="2016-11" db="EMBL/GenBank/DDBJ databases">
        <authorList>
            <consortium name="Pathogen Informatics"/>
        </authorList>
    </citation>
    <scope>NUCLEOTIDE SEQUENCE [LARGE SCALE GENOMIC DNA]</scope>
    <source>
        <strain evidence="5 6">911</strain>
    </source>
</reference>
<feature type="compositionally biased region" description="Basic residues" evidence="2">
    <location>
        <begin position="58"/>
        <end position="71"/>
    </location>
</feature>
<evidence type="ECO:0000259" key="3">
    <source>
        <dbReference type="Pfam" id="PF11774"/>
    </source>
</evidence>
<dbReference type="EMBL" id="FVGW01000004">
    <property type="protein sequence ID" value="SKM05506.1"/>
    <property type="molecule type" value="Genomic_DNA"/>
</dbReference>
<dbReference type="GO" id="GO:0016746">
    <property type="term" value="F:acyltransferase activity"/>
    <property type="evidence" value="ECO:0007669"/>
    <property type="project" value="InterPro"/>
</dbReference>
<dbReference type="Pfam" id="PF23359">
    <property type="entry name" value="Lsr2_DNA-bd"/>
    <property type="match status" value="1"/>
</dbReference>
<dbReference type="GO" id="GO:0003677">
    <property type="term" value="F:DNA binding"/>
    <property type="evidence" value="ECO:0007669"/>
    <property type="project" value="UniProtKB-KW"/>
</dbReference>
<sequence length="151" mass="16447">MARKTIIEYVDDTDDTRSADETVEFGIDGVTYEIDLATVNADKLRADINKWVESARRVSGRSRRGNGRRSTPKIDREQTAAIREWASKNGHKVSTRGRVPSGIVDAYNAASGAQVTAEITDKLNGLAEEKPPARTRRTKATANAGGEAKDS</sequence>
<gene>
    <name evidence="5" type="primary">lsr2_1</name>
    <name evidence="5" type="ORF">SAMEA2259716_02456</name>
</gene>
<evidence type="ECO:0000256" key="1">
    <source>
        <dbReference type="ARBA" id="ARBA00023125"/>
    </source>
</evidence>
<protein>
    <submittedName>
        <fullName evidence="5">Protein lsr2</fullName>
    </submittedName>
</protein>
<name>A0A1U0V6N8_9MYCO</name>
<organism evidence="5 6">
    <name type="scientific">Mycobacteroides abscessus subsp. massiliense</name>
    <dbReference type="NCBI Taxonomy" id="1962118"/>
    <lineage>
        <taxon>Bacteria</taxon>
        <taxon>Bacillati</taxon>
        <taxon>Actinomycetota</taxon>
        <taxon>Actinomycetes</taxon>
        <taxon>Mycobacteriales</taxon>
        <taxon>Mycobacteriaceae</taxon>
        <taxon>Mycobacteroides</taxon>
        <taxon>Mycobacteroides abscessus</taxon>
    </lineage>
</organism>
<dbReference type="Gene3D" id="3.30.60.230">
    <property type="entry name" value="Lsr2, dimerization domain"/>
    <property type="match status" value="1"/>
</dbReference>
<feature type="region of interest" description="Disordered" evidence="2">
    <location>
        <begin position="56"/>
        <end position="76"/>
    </location>
</feature>
<dbReference type="InterPro" id="IPR024412">
    <property type="entry name" value="Lsr2_dim_dom"/>
</dbReference>
<keyword evidence="1" id="KW-0238">DNA-binding</keyword>
<dbReference type="Pfam" id="PF11774">
    <property type="entry name" value="Lsr2"/>
    <property type="match status" value="1"/>
</dbReference>
<feature type="domain" description="Lsr2 DNA-binding" evidence="4">
    <location>
        <begin position="75"/>
        <end position="110"/>
    </location>
</feature>
<dbReference type="InterPro" id="IPR042261">
    <property type="entry name" value="Lsr2-like_dimerization"/>
</dbReference>
<evidence type="ECO:0000313" key="5">
    <source>
        <dbReference type="EMBL" id="SKM05506.1"/>
    </source>
</evidence>
<evidence type="ECO:0000313" key="6">
    <source>
        <dbReference type="Proteomes" id="UP000190074"/>
    </source>
</evidence>
<dbReference type="Proteomes" id="UP000190074">
    <property type="component" value="Unassembled WGS sequence"/>
</dbReference>
<evidence type="ECO:0000256" key="2">
    <source>
        <dbReference type="SAM" id="MobiDB-lite"/>
    </source>
</evidence>
<evidence type="ECO:0000259" key="4">
    <source>
        <dbReference type="Pfam" id="PF23359"/>
    </source>
</evidence>
<feature type="region of interest" description="Disordered" evidence="2">
    <location>
        <begin position="123"/>
        <end position="151"/>
    </location>
</feature>
<proteinExistence type="predicted"/>
<dbReference type="InterPro" id="IPR036625">
    <property type="entry name" value="E3-bd_dom_sf"/>
</dbReference>
<dbReference type="InterPro" id="IPR055370">
    <property type="entry name" value="Lsr2_DNA-bd"/>
</dbReference>
<dbReference type="AlphaFoldDB" id="A0A1U0V6N8"/>
<feature type="domain" description="Lsr2 dimerization" evidence="3">
    <location>
        <begin position="1"/>
        <end position="58"/>
    </location>
</feature>
<dbReference type="Gene3D" id="4.10.320.10">
    <property type="entry name" value="E3-binding domain"/>
    <property type="match status" value="1"/>
</dbReference>
<accession>A0A1U0V6N8</accession>